<proteinExistence type="inferred from homology"/>
<evidence type="ECO:0000256" key="5">
    <source>
        <dbReference type="ARBA" id="ARBA00022989"/>
    </source>
</evidence>
<dbReference type="AlphaFoldDB" id="A0A9Q0NER4"/>
<keyword evidence="6 8" id="KW-0472">Membrane</keyword>
<name>A0A9Q0NER4_9DIPT</name>
<dbReference type="PROSITE" id="PS50262">
    <property type="entry name" value="G_PROTEIN_RECEP_F1_2"/>
    <property type="match status" value="1"/>
</dbReference>
<keyword evidence="4 8" id="KW-0812">Transmembrane</keyword>
<feature type="transmembrane region" description="Helical" evidence="8">
    <location>
        <begin position="168"/>
        <end position="188"/>
    </location>
</feature>
<dbReference type="SUPFAM" id="SSF81321">
    <property type="entry name" value="Family A G protein-coupled receptor-like"/>
    <property type="match status" value="1"/>
</dbReference>
<dbReference type="Proteomes" id="UP001151699">
    <property type="component" value="Chromosome A"/>
</dbReference>
<dbReference type="EMBL" id="WJQU01000001">
    <property type="protein sequence ID" value="KAJ6648838.1"/>
    <property type="molecule type" value="Genomic_DNA"/>
</dbReference>
<comment type="similarity">
    <text evidence="2">Belongs to the G-protein coupled receptor 1 family.</text>
</comment>
<evidence type="ECO:0000256" key="1">
    <source>
        <dbReference type="ARBA" id="ARBA00004651"/>
    </source>
</evidence>
<keyword evidence="5 8" id="KW-1133">Transmembrane helix</keyword>
<keyword evidence="11" id="KW-1185">Reference proteome</keyword>
<evidence type="ECO:0000256" key="3">
    <source>
        <dbReference type="ARBA" id="ARBA00022475"/>
    </source>
</evidence>
<evidence type="ECO:0000256" key="8">
    <source>
        <dbReference type="SAM" id="Phobius"/>
    </source>
</evidence>
<gene>
    <name evidence="10" type="primary">TrissinR</name>
    <name evidence="10" type="ORF">Bhyg_04070</name>
</gene>
<comment type="caution">
    <text evidence="10">The sequence shown here is derived from an EMBL/GenBank/DDBJ whole genome shotgun (WGS) entry which is preliminary data.</text>
</comment>
<dbReference type="GO" id="GO:0042277">
    <property type="term" value="F:peptide binding"/>
    <property type="evidence" value="ECO:0007669"/>
    <property type="project" value="TreeGrafter"/>
</dbReference>
<evidence type="ECO:0000256" key="2">
    <source>
        <dbReference type="ARBA" id="ARBA00010663"/>
    </source>
</evidence>
<organism evidence="10 11">
    <name type="scientific">Pseudolycoriella hygida</name>
    <dbReference type="NCBI Taxonomy" id="35572"/>
    <lineage>
        <taxon>Eukaryota</taxon>
        <taxon>Metazoa</taxon>
        <taxon>Ecdysozoa</taxon>
        <taxon>Arthropoda</taxon>
        <taxon>Hexapoda</taxon>
        <taxon>Insecta</taxon>
        <taxon>Pterygota</taxon>
        <taxon>Neoptera</taxon>
        <taxon>Endopterygota</taxon>
        <taxon>Diptera</taxon>
        <taxon>Nematocera</taxon>
        <taxon>Sciaroidea</taxon>
        <taxon>Sciaridae</taxon>
        <taxon>Pseudolycoriella</taxon>
    </lineage>
</organism>
<reference evidence="10" key="1">
    <citation type="submission" date="2022-07" db="EMBL/GenBank/DDBJ databases">
        <authorList>
            <person name="Trinca V."/>
            <person name="Uliana J.V.C."/>
            <person name="Torres T.T."/>
            <person name="Ward R.J."/>
            <person name="Monesi N."/>
        </authorList>
    </citation>
    <scope>NUCLEOTIDE SEQUENCE</scope>
    <source>
        <strain evidence="10">HSMRA1968</strain>
        <tissue evidence="10">Whole embryos</tissue>
    </source>
</reference>
<dbReference type="OrthoDB" id="5964776at2759"/>
<dbReference type="GO" id="GO:0005886">
    <property type="term" value="C:plasma membrane"/>
    <property type="evidence" value="ECO:0007669"/>
    <property type="project" value="UniProtKB-SubCell"/>
</dbReference>
<evidence type="ECO:0000256" key="4">
    <source>
        <dbReference type="ARBA" id="ARBA00022692"/>
    </source>
</evidence>
<dbReference type="InterPro" id="IPR000276">
    <property type="entry name" value="GPCR_Rhodpsn"/>
</dbReference>
<dbReference type="PRINTS" id="PR00237">
    <property type="entry name" value="GPCRRHODOPSN"/>
</dbReference>
<feature type="transmembrane region" description="Helical" evidence="8">
    <location>
        <begin position="53"/>
        <end position="79"/>
    </location>
</feature>
<protein>
    <submittedName>
        <fullName evidence="10">Trissin receptor</fullName>
    </submittedName>
</protein>
<dbReference type="PANTHER" id="PTHR24241">
    <property type="entry name" value="NEUROPEPTIDE RECEPTOR-RELATED G-PROTEIN COUPLED RECEPTOR"/>
    <property type="match status" value="1"/>
</dbReference>
<keyword evidence="7 10" id="KW-0675">Receptor</keyword>
<dbReference type="InterPro" id="IPR017452">
    <property type="entry name" value="GPCR_Rhodpsn_7TM"/>
</dbReference>
<dbReference type="PANTHER" id="PTHR24241:SF194">
    <property type="entry name" value="TRISSIN RECEPTOR"/>
    <property type="match status" value="1"/>
</dbReference>
<comment type="subcellular location">
    <subcellularLocation>
        <location evidence="1">Cell membrane</location>
        <topology evidence="1">Multi-pass membrane protein</topology>
    </subcellularLocation>
</comment>
<sequence>MLVIVVVWIKSAVYSTPKFIFSRTITNVHTSNEISEEICVLDRNQFNSKLLDFINFALLYVLPLLVMTVLYSRIAIALWQSSQGLDRHIALQNTSSSSPSNAGNHFVRHPSSKYEKRTAAVTESQVSVDSDKVVVTTWRNQSFHQRHGTQLAQMSHSTKNVLRARRGVIRMLIIVVLTFALCNLPYHARKMWQYWSHAYKGDSNYSALFTPLTFLVTYFNSGINPLLYAFLSRNFRKGMRELIMCTFKKGKNKSSQQRIPLHEIICDAARFVRMLQEGDTLLMKCCEGRVIGD</sequence>
<dbReference type="FunFam" id="1.20.1070.10:FF:000304">
    <property type="entry name" value="Trissin receptor, isoform C"/>
    <property type="match status" value="1"/>
</dbReference>
<dbReference type="Gene3D" id="1.20.1070.10">
    <property type="entry name" value="Rhodopsin 7-helix transmembrane proteins"/>
    <property type="match status" value="1"/>
</dbReference>
<dbReference type="Pfam" id="PF00001">
    <property type="entry name" value="7tm_1"/>
    <property type="match status" value="1"/>
</dbReference>
<evidence type="ECO:0000313" key="11">
    <source>
        <dbReference type="Proteomes" id="UP001151699"/>
    </source>
</evidence>
<accession>A0A9Q0NER4</accession>
<dbReference type="GO" id="GO:0032870">
    <property type="term" value="P:cellular response to hormone stimulus"/>
    <property type="evidence" value="ECO:0007669"/>
    <property type="project" value="TreeGrafter"/>
</dbReference>
<evidence type="ECO:0000259" key="9">
    <source>
        <dbReference type="PROSITE" id="PS50262"/>
    </source>
</evidence>
<feature type="transmembrane region" description="Helical" evidence="8">
    <location>
        <begin position="208"/>
        <end position="231"/>
    </location>
</feature>
<evidence type="ECO:0000256" key="6">
    <source>
        <dbReference type="ARBA" id="ARBA00023136"/>
    </source>
</evidence>
<dbReference type="GO" id="GO:0004930">
    <property type="term" value="F:G protein-coupled receptor activity"/>
    <property type="evidence" value="ECO:0007669"/>
    <property type="project" value="InterPro"/>
</dbReference>
<evidence type="ECO:0000313" key="10">
    <source>
        <dbReference type="EMBL" id="KAJ6648838.1"/>
    </source>
</evidence>
<evidence type="ECO:0000256" key="7">
    <source>
        <dbReference type="ARBA" id="ARBA00023170"/>
    </source>
</evidence>
<keyword evidence="3" id="KW-1003">Cell membrane</keyword>
<feature type="domain" description="G-protein coupled receptors family 1 profile" evidence="9">
    <location>
        <begin position="1"/>
        <end position="228"/>
    </location>
</feature>